<dbReference type="CDD" id="cd00637">
    <property type="entry name" value="7tm_classA_rhodopsin-like"/>
    <property type="match status" value="1"/>
</dbReference>
<feature type="domain" description="G-protein coupled receptors family 1 profile" evidence="6">
    <location>
        <begin position="1"/>
        <end position="169"/>
    </location>
</feature>
<dbReference type="OrthoDB" id="5825164at2759"/>
<dbReference type="InterPro" id="IPR019430">
    <property type="entry name" value="7TM_GPCR_serpentine_rcpt_Srx"/>
</dbReference>
<dbReference type="AlphaFoldDB" id="A0A8J2Q4L0"/>
<comment type="subcellular location">
    <subcellularLocation>
        <location evidence="1">Membrane</location>
    </subcellularLocation>
</comment>
<accession>A0A8J2Q4L0</accession>
<dbReference type="Pfam" id="PF10328">
    <property type="entry name" value="7TM_GPCR_Srx"/>
    <property type="match status" value="1"/>
</dbReference>
<dbReference type="PANTHER" id="PTHR23017">
    <property type="entry name" value="SERPENTINE RECEPTOR, CLASS X"/>
    <property type="match status" value="1"/>
</dbReference>
<evidence type="ECO:0000256" key="5">
    <source>
        <dbReference type="SAM" id="Phobius"/>
    </source>
</evidence>
<proteinExistence type="predicted"/>
<evidence type="ECO:0000313" key="7">
    <source>
        <dbReference type="EMBL" id="CAG9531958.1"/>
    </source>
</evidence>
<dbReference type="Proteomes" id="UP000746747">
    <property type="component" value="Unassembled WGS sequence"/>
</dbReference>
<dbReference type="Gene3D" id="1.20.1070.10">
    <property type="entry name" value="Rhodopsin 7-helix transmembrane proteins"/>
    <property type="match status" value="1"/>
</dbReference>
<dbReference type="EMBL" id="CAKAEH010000807">
    <property type="protein sequence ID" value="CAG9531958.1"/>
    <property type="molecule type" value="Genomic_DNA"/>
</dbReference>
<dbReference type="InterPro" id="IPR017452">
    <property type="entry name" value="GPCR_Rhodpsn_7TM"/>
</dbReference>
<feature type="non-terminal residue" evidence="7">
    <location>
        <position position="169"/>
    </location>
</feature>
<keyword evidence="3 5" id="KW-1133">Transmembrane helix</keyword>
<name>A0A8J2Q4L0_9BILA</name>
<evidence type="ECO:0000256" key="2">
    <source>
        <dbReference type="ARBA" id="ARBA00022692"/>
    </source>
</evidence>
<keyword evidence="2 5" id="KW-0812">Transmembrane</keyword>
<sequence length="169" mass="19749">LILAINRLLAILYPLTYHRIFNPRNARITVVSLWSFSMLTTTLYYNVECAWYFEAAVYSWSTLYGPCQYSFLAYIAMFLSDGIILITVIVNAIAFYRIVAYLKEKKRQEIITTQESLDHDILFFKETCVTTITHAFLIVLFRIVRINGHFESRGIKVMYMWLIMSALDG</sequence>
<organism evidence="7 8">
    <name type="scientific">Cercopithifilaria johnstoni</name>
    <dbReference type="NCBI Taxonomy" id="2874296"/>
    <lineage>
        <taxon>Eukaryota</taxon>
        <taxon>Metazoa</taxon>
        <taxon>Ecdysozoa</taxon>
        <taxon>Nematoda</taxon>
        <taxon>Chromadorea</taxon>
        <taxon>Rhabditida</taxon>
        <taxon>Spirurina</taxon>
        <taxon>Spiruromorpha</taxon>
        <taxon>Filarioidea</taxon>
        <taxon>Onchocercidae</taxon>
        <taxon>Cercopithifilaria</taxon>
    </lineage>
</organism>
<feature type="transmembrane region" description="Helical" evidence="5">
    <location>
        <begin position="28"/>
        <end position="53"/>
    </location>
</feature>
<gene>
    <name evidence="7" type="ORF">CJOHNSTONI_LOCUS2315</name>
</gene>
<comment type="caution">
    <text evidence="7">The sequence shown here is derived from an EMBL/GenBank/DDBJ whole genome shotgun (WGS) entry which is preliminary data.</text>
</comment>
<feature type="transmembrane region" description="Helical" evidence="5">
    <location>
        <begin position="73"/>
        <end position="99"/>
    </location>
</feature>
<dbReference type="PROSITE" id="PS50262">
    <property type="entry name" value="G_PROTEIN_RECEP_F1_2"/>
    <property type="match status" value="1"/>
</dbReference>
<evidence type="ECO:0000313" key="8">
    <source>
        <dbReference type="Proteomes" id="UP000746747"/>
    </source>
</evidence>
<keyword evidence="8" id="KW-1185">Reference proteome</keyword>
<keyword evidence="4 5" id="KW-0472">Membrane</keyword>
<evidence type="ECO:0000256" key="1">
    <source>
        <dbReference type="ARBA" id="ARBA00004370"/>
    </source>
</evidence>
<evidence type="ECO:0000256" key="4">
    <source>
        <dbReference type="ARBA" id="ARBA00023136"/>
    </source>
</evidence>
<evidence type="ECO:0000256" key="3">
    <source>
        <dbReference type="ARBA" id="ARBA00022989"/>
    </source>
</evidence>
<evidence type="ECO:0000259" key="6">
    <source>
        <dbReference type="PROSITE" id="PS50262"/>
    </source>
</evidence>
<protein>
    <recommendedName>
        <fullName evidence="6">G-protein coupled receptors family 1 profile domain-containing protein</fullName>
    </recommendedName>
</protein>
<dbReference type="PANTHER" id="PTHR23017:SF21">
    <property type="entry name" value="7TM GPCR SERPENTINE RECEPTOR CLASS X (SRX) DOMAIN-CONTAINING PROTEIN"/>
    <property type="match status" value="1"/>
</dbReference>
<reference evidence="7" key="1">
    <citation type="submission" date="2021-09" db="EMBL/GenBank/DDBJ databases">
        <authorList>
            <consortium name="Pathogen Informatics"/>
        </authorList>
    </citation>
    <scope>NUCLEOTIDE SEQUENCE</scope>
</reference>
<dbReference type="SUPFAM" id="SSF81321">
    <property type="entry name" value="Family A G protein-coupled receptor-like"/>
    <property type="match status" value="1"/>
</dbReference>
<dbReference type="GO" id="GO:0016020">
    <property type="term" value="C:membrane"/>
    <property type="evidence" value="ECO:0007669"/>
    <property type="project" value="UniProtKB-SubCell"/>
</dbReference>